<keyword evidence="1" id="KW-1133">Transmembrane helix</keyword>
<organism evidence="2 3">
    <name type="scientific">Paramecium primaurelia</name>
    <dbReference type="NCBI Taxonomy" id="5886"/>
    <lineage>
        <taxon>Eukaryota</taxon>
        <taxon>Sar</taxon>
        <taxon>Alveolata</taxon>
        <taxon>Ciliophora</taxon>
        <taxon>Intramacronucleata</taxon>
        <taxon>Oligohymenophorea</taxon>
        <taxon>Peniculida</taxon>
        <taxon>Parameciidae</taxon>
        <taxon>Paramecium</taxon>
    </lineage>
</organism>
<feature type="transmembrane region" description="Helical" evidence="1">
    <location>
        <begin position="15"/>
        <end position="36"/>
    </location>
</feature>
<dbReference type="AlphaFoldDB" id="A0A8S1LK52"/>
<evidence type="ECO:0000256" key="1">
    <source>
        <dbReference type="SAM" id="Phobius"/>
    </source>
</evidence>
<dbReference type="Proteomes" id="UP000688137">
    <property type="component" value="Unassembled WGS sequence"/>
</dbReference>
<dbReference type="EMBL" id="CAJJDM010000038">
    <property type="protein sequence ID" value="CAD8066805.1"/>
    <property type="molecule type" value="Genomic_DNA"/>
</dbReference>
<name>A0A8S1LK52_PARPR</name>
<proteinExistence type="predicted"/>
<sequence>MIKRLVTDHMTQKEMGLRLVFGFNQVTIFLAILSNLQWRILKWKKNWQMEYFVQRVILEKILIGVKIIIQLIEFSGGGYYEKGEDRVKVGRWIELQDGFKDYSQVILNGEYKNFKKELG</sequence>
<comment type="caution">
    <text evidence="2">The sequence shown here is derived from an EMBL/GenBank/DDBJ whole genome shotgun (WGS) entry which is preliminary data.</text>
</comment>
<keyword evidence="3" id="KW-1185">Reference proteome</keyword>
<accession>A0A8S1LK52</accession>
<keyword evidence="1" id="KW-0472">Membrane</keyword>
<reference evidence="2" key="1">
    <citation type="submission" date="2021-01" db="EMBL/GenBank/DDBJ databases">
        <authorList>
            <consortium name="Genoscope - CEA"/>
            <person name="William W."/>
        </authorList>
    </citation>
    <scope>NUCLEOTIDE SEQUENCE</scope>
</reference>
<evidence type="ECO:0000313" key="3">
    <source>
        <dbReference type="Proteomes" id="UP000688137"/>
    </source>
</evidence>
<keyword evidence="1" id="KW-0812">Transmembrane</keyword>
<gene>
    <name evidence="2" type="ORF">PPRIM_AZ9-3.1.T0390307</name>
</gene>
<evidence type="ECO:0000313" key="2">
    <source>
        <dbReference type="EMBL" id="CAD8066805.1"/>
    </source>
</evidence>
<protein>
    <submittedName>
        <fullName evidence="2">Uncharacterized protein</fullName>
    </submittedName>
</protein>